<name>A0A560CLC3_AZOBR</name>
<gene>
    <name evidence="1" type="ORF">FBZ83_103274</name>
</gene>
<evidence type="ECO:0000313" key="1">
    <source>
        <dbReference type="EMBL" id="TWA85682.1"/>
    </source>
</evidence>
<dbReference type="AlphaFoldDB" id="A0A560CLC3"/>
<accession>A0A560CLC3</accession>
<reference evidence="1 2" key="1">
    <citation type="submission" date="2019-06" db="EMBL/GenBank/DDBJ databases">
        <title>Genomic Encyclopedia of Type Strains, Phase IV (KMG-V): Genome sequencing to study the core and pangenomes of soil and plant-associated prokaryotes.</title>
        <authorList>
            <person name="Whitman W."/>
        </authorList>
    </citation>
    <scope>NUCLEOTIDE SEQUENCE [LARGE SCALE GENOMIC DNA]</scope>
    <source>
        <strain evidence="1 2">BR 11650</strain>
    </source>
</reference>
<protein>
    <submittedName>
        <fullName evidence="1">Uncharacterized protein</fullName>
    </submittedName>
</protein>
<dbReference type="Proteomes" id="UP000318529">
    <property type="component" value="Unassembled WGS sequence"/>
</dbReference>
<dbReference type="EMBL" id="VITH01000003">
    <property type="protein sequence ID" value="TWA85682.1"/>
    <property type="molecule type" value="Genomic_DNA"/>
</dbReference>
<comment type="caution">
    <text evidence="1">The sequence shown here is derived from an EMBL/GenBank/DDBJ whole genome shotgun (WGS) entry which is preliminary data.</text>
</comment>
<organism evidence="1 2">
    <name type="scientific">Azospirillum brasilense</name>
    <dbReference type="NCBI Taxonomy" id="192"/>
    <lineage>
        <taxon>Bacteria</taxon>
        <taxon>Pseudomonadati</taxon>
        <taxon>Pseudomonadota</taxon>
        <taxon>Alphaproteobacteria</taxon>
        <taxon>Rhodospirillales</taxon>
        <taxon>Azospirillaceae</taxon>
        <taxon>Azospirillum</taxon>
    </lineage>
</organism>
<evidence type="ECO:0000313" key="2">
    <source>
        <dbReference type="Proteomes" id="UP000318529"/>
    </source>
</evidence>
<proteinExistence type="predicted"/>
<sequence>MIDPSCPFSDTERVGEGLDLVRRHGEQCLRDRRRASGLCGGDLPNQALQGRCRAAVADGMVTLRVDQTSLMKIRQDFLEDERAAARFANDFLRTPCPVWITPQNQKDLQSPHRLDRMLKKDKGIVRKHAASPLSVPVPRGSRSSGKARRFEPYVWAECAQDVRRRPAPRPSLRGRIRPDSRHLSEYFRAHWVNWPAWPGAIRPIGVTRRKNRRADRFGNAEPAQS</sequence>